<proteinExistence type="predicted"/>
<keyword evidence="2" id="KW-1185">Reference proteome</keyword>
<name>A0AC61MYY1_9FIRM</name>
<dbReference type="EMBL" id="CP068393">
    <property type="protein sequence ID" value="QUC68372.1"/>
    <property type="molecule type" value="Genomic_DNA"/>
</dbReference>
<organism evidence="1 2">
    <name type="scientific">Aristaeella hokkaidonensis</name>
    <dbReference type="NCBI Taxonomy" id="3046382"/>
    <lineage>
        <taxon>Bacteria</taxon>
        <taxon>Bacillati</taxon>
        <taxon>Bacillota</taxon>
        <taxon>Clostridia</taxon>
        <taxon>Eubacteriales</taxon>
        <taxon>Aristaeellaceae</taxon>
        <taxon>Aristaeella</taxon>
    </lineage>
</organism>
<reference evidence="1" key="1">
    <citation type="submission" date="2021-01" db="EMBL/GenBank/DDBJ databases">
        <title>Complete genome sequence of Clostridiales bacterium R-7.</title>
        <authorList>
            <person name="Mahoney-Kurpe S.C."/>
            <person name="Palevich N."/>
            <person name="Koike S."/>
            <person name="Moon C.D."/>
            <person name="Attwood G.T."/>
        </authorList>
    </citation>
    <scope>NUCLEOTIDE SEQUENCE</scope>
    <source>
        <strain evidence="1">R-7</strain>
    </source>
</reference>
<keyword evidence="1" id="KW-0808">Transferase</keyword>
<gene>
    <name evidence="1" type="ORF">JYE49_06695</name>
</gene>
<sequence>MSRFFSDKYKDLEPYTPGEQPREQKYIKLNTNENPYPPLPEVAEAVRKASDKLYLYSDTECVELRKTLAERLNVSPDELLMTNGSDEILNFAFMAFCDKHTPAYFADITYGFYPVFADINQVPYEEIPLKEDLTIDISDYFQKAGTIFIANPNAPTAIALRRSEIEEILKQNLYNVVVVDEAYVDFGAESCVPLIKEYDNLLVTQTFSKSRSMAGARLGMGIGNPELIRDLNAIKYSINPYNVNSLTSAAGVASLKLDEYNMKNCEIIMETRSRSERALRELGFEMTTSQTNFLFARHPDISGEDLYLELKKKGILIRHFSKERIKDYNRITVGTPEQMEKLTAAIKQILEEKA</sequence>
<accession>A0AC61MYY1</accession>
<dbReference type="Proteomes" id="UP000682782">
    <property type="component" value="Chromosome"/>
</dbReference>
<keyword evidence="1" id="KW-0032">Aminotransferase</keyword>
<protein>
    <submittedName>
        <fullName evidence="1">Histidinol-phosphate transaminase</fullName>
        <ecNumber evidence="1">2.6.1.9</ecNumber>
    </submittedName>
</protein>
<dbReference type="EC" id="2.6.1.9" evidence="1"/>
<evidence type="ECO:0000313" key="2">
    <source>
        <dbReference type="Proteomes" id="UP000682782"/>
    </source>
</evidence>
<evidence type="ECO:0000313" key="1">
    <source>
        <dbReference type="EMBL" id="QUC68372.1"/>
    </source>
</evidence>